<gene>
    <name evidence="2" type="ORF">BTQ06_04640</name>
</gene>
<dbReference type="InterPro" id="IPR001098">
    <property type="entry name" value="DNA-dir_DNA_pol_A_palm_dom"/>
</dbReference>
<dbReference type="EMBL" id="MRVZ01000012">
    <property type="protein sequence ID" value="PAU25776.1"/>
    <property type="molecule type" value="Genomic_DNA"/>
</dbReference>
<dbReference type="InterPro" id="IPR043502">
    <property type="entry name" value="DNA/RNA_pol_sf"/>
</dbReference>
<accession>A0A2A2CGA6</accession>
<dbReference type="Pfam" id="PF00476">
    <property type="entry name" value="DNA_pol_A"/>
    <property type="match status" value="1"/>
</dbReference>
<sequence>MTRLVCLDFETFYDKDYSLSKMNTEAYIRSPLFQVICLTATVDNGEVQEAWGYDAVKALLLSLELDKPGTITVAHNARFDGAIIEWIFGIRIHFLLCTILMMREVGLSRLIRESLASVSDFLRARGYDIPPKGHEVERAAGLRLEQMTPEFRKEYGGYCRNDTIILRAVAKLLIPQCPIDALRAIDMTLSMYTRPVFVLDKALLEKYLVAQREKRQAALQELAHQYGFMTTDDFLGALRSKPKLASLLEKLGVAPPMKLSDKKTATARVKAQAQLDVLRNPEAPEKDHKKAWKVLKGFGIQSDDLDVIATEIPELEIYDWAFSKTDLEFKKLAEHPDPRVSALVTARLENNSSIAESRTLSLLNTQNPMPVPLQYAKAHTGRYGGDEGINVQNMPKRQGDKTLRHSITAPEGMEIGAADSSQVEARLLAYAAQERSLLSIFETKSDPYSHMAADIYRVPEEDIKYWTKGDGAAEHEANFDNPSHPSHEQAKRHTFMRNVGKETILGSGYQMSGAKFGLRLRQQGVLLRPERAQILEWLQSVQKAGKWPDDAAQQEVVMREYLSEFHVQEAKRINWLYRNKHQRIKGFWETCEWVLSRMVAGEQGHFGGPDGMLFYFDGQHTIFGEHAPGVMLPDGYWIVYPGLRSFVEEETGFTKYTWKRMRDGRLTDDYIYGGSMTENLIQGLAFAALKWQAIRVHQVVPVKMNVHDEWASVYPTAQRDGVKQVYEIAMRTAPPWLPGMPFDCEFKCGPDYGRC</sequence>
<dbReference type="InterPro" id="IPR012337">
    <property type="entry name" value="RNaseH-like_sf"/>
</dbReference>
<evidence type="ECO:0000259" key="1">
    <source>
        <dbReference type="SMART" id="SM00482"/>
    </source>
</evidence>
<evidence type="ECO:0000313" key="2">
    <source>
        <dbReference type="EMBL" id="PAU25776.1"/>
    </source>
</evidence>
<reference evidence="2 3" key="1">
    <citation type="submission" date="2016-12" db="EMBL/GenBank/DDBJ databases">
        <title>Real-Time Genomic Investigation Underlying the Public Health Response to a Shiga Toxin-Producing Escherichia Coli O26:H11 Outbreak in a Nursery.</title>
        <authorList>
            <person name="Ferdous M."/>
            <person name="Moran-Gilad J."/>
            <person name="Rossen J.W."/>
            <person name="Gdalevich M."/>
        </authorList>
    </citation>
    <scope>NUCLEOTIDE SEQUENCE [LARGE SCALE GENOMIC DNA]</scope>
    <source>
        <strain evidence="2 3">STEC 514-2</strain>
    </source>
</reference>
<name>A0A2A2CGA6_ECOLX</name>
<feature type="domain" description="DNA-directed DNA polymerase family A palm" evidence="1">
    <location>
        <begin position="400"/>
        <end position="585"/>
    </location>
</feature>
<dbReference type="SUPFAM" id="SSF53098">
    <property type="entry name" value="Ribonuclease H-like"/>
    <property type="match status" value="1"/>
</dbReference>
<dbReference type="Gene3D" id="1.10.150.20">
    <property type="entry name" value="5' to 3' exonuclease, C-terminal subdomain"/>
    <property type="match status" value="1"/>
</dbReference>
<dbReference type="GO" id="GO:0003887">
    <property type="term" value="F:DNA-directed DNA polymerase activity"/>
    <property type="evidence" value="ECO:0007669"/>
    <property type="project" value="InterPro"/>
</dbReference>
<proteinExistence type="predicted"/>
<evidence type="ECO:0000313" key="3">
    <source>
        <dbReference type="Proteomes" id="UP000218543"/>
    </source>
</evidence>
<dbReference type="Proteomes" id="UP000218543">
    <property type="component" value="Unassembled WGS sequence"/>
</dbReference>
<dbReference type="GO" id="GO:0003677">
    <property type="term" value="F:DNA binding"/>
    <property type="evidence" value="ECO:0007669"/>
    <property type="project" value="InterPro"/>
</dbReference>
<dbReference type="AlphaFoldDB" id="A0A2A2CGA6"/>
<protein>
    <recommendedName>
        <fullName evidence="1">DNA-directed DNA polymerase family A palm domain-containing protein</fullName>
    </recommendedName>
</protein>
<dbReference type="GO" id="GO:0006260">
    <property type="term" value="P:DNA replication"/>
    <property type="evidence" value="ECO:0007669"/>
    <property type="project" value="InterPro"/>
</dbReference>
<dbReference type="SUPFAM" id="SSF56672">
    <property type="entry name" value="DNA/RNA polymerases"/>
    <property type="match status" value="1"/>
</dbReference>
<comment type="caution">
    <text evidence="2">The sequence shown here is derived from an EMBL/GenBank/DDBJ whole genome shotgun (WGS) entry which is preliminary data.</text>
</comment>
<organism evidence="2 3">
    <name type="scientific">Escherichia coli</name>
    <dbReference type="NCBI Taxonomy" id="562"/>
    <lineage>
        <taxon>Bacteria</taxon>
        <taxon>Pseudomonadati</taxon>
        <taxon>Pseudomonadota</taxon>
        <taxon>Gammaproteobacteria</taxon>
        <taxon>Enterobacterales</taxon>
        <taxon>Enterobacteriaceae</taxon>
        <taxon>Escherichia</taxon>
    </lineage>
</organism>
<dbReference type="RefSeq" id="WP_095585981.1">
    <property type="nucleotide sequence ID" value="NZ_MRVZ01000012.1"/>
</dbReference>
<dbReference type="SMART" id="SM00482">
    <property type="entry name" value="POLAc"/>
    <property type="match status" value="1"/>
</dbReference>